<dbReference type="PROSITE" id="PS51318">
    <property type="entry name" value="TAT"/>
    <property type="match status" value="1"/>
</dbReference>
<dbReference type="Pfam" id="PF14200">
    <property type="entry name" value="RicinB_lectin_2"/>
    <property type="match status" value="1"/>
</dbReference>
<dbReference type="Proteomes" id="UP001596160">
    <property type="component" value="Unassembled WGS sequence"/>
</dbReference>
<evidence type="ECO:0000313" key="4">
    <source>
        <dbReference type="Proteomes" id="UP001596160"/>
    </source>
</evidence>
<feature type="signal peptide" evidence="1">
    <location>
        <begin position="1"/>
        <end position="23"/>
    </location>
</feature>
<dbReference type="PROSITE" id="PS50231">
    <property type="entry name" value="RICIN_B_LECTIN"/>
    <property type="match status" value="1"/>
</dbReference>
<evidence type="ECO:0000313" key="3">
    <source>
        <dbReference type="EMBL" id="MFC5156240.1"/>
    </source>
</evidence>
<keyword evidence="4" id="KW-1185">Reference proteome</keyword>
<name>A0ABW0AUG1_9ACTN</name>
<dbReference type="SMART" id="SM00458">
    <property type="entry name" value="RICIN"/>
    <property type="match status" value="1"/>
</dbReference>
<comment type="caution">
    <text evidence="3">The sequence shown here is derived from an EMBL/GenBank/DDBJ whole genome shotgun (WGS) entry which is preliminary data.</text>
</comment>
<dbReference type="EMBL" id="JBHSKP010000031">
    <property type="protein sequence ID" value="MFC5156240.1"/>
    <property type="molecule type" value="Genomic_DNA"/>
</dbReference>
<dbReference type="RefSeq" id="WP_344485061.1">
    <property type="nucleotide sequence ID" value="NZ_BAAASB010000027.1"/>
</dbReference>
<sequence length="188" mass="19587">MTTHSRRSLAAGAVALMAGAAMTLGLLGPAAASPGAASPAKRAVSAELVTLRLASDPGQVADVAGASGDDGAEVVQWALNGQENQRWEPEATGSGYYRFKAEHSGKCLNVWGASNDDGARIIQWPCGTDDNEQWKLVPKGVGYQLVVKSSGKCLNVEGGAGQGRNLIQYTCSADGETNDVWLPVWETV</sequence>
<dbReference type="InterPro" id="IPR035992">
    <property type="entry name" value="Ricin_B-like_lectins"/>
</dbReference>
<accession>A0ABW0AUG1</accession>
<protein>
    <submittedName>
        <fullName evidence="3">RICIN domain-containing protein</fullName>
    </submittedName>
</protein>
<evidence type="ECO:0000259" key="2">
    <source>
        <dbReference type="SMART" id="SM00458"/>
    </source>
</evidence>
<keyword evidence="1" id="KW-0732">Signal</keyword>
<feature type="chain" id="PRO_5045062941" evidence="1">
    <location>
        <begin position="24"/>
        <end position="188"/>
    </location>
</feature>
<dbReference type="InterPro" id="IPR006311">
    <property type="entry name" value="TAT_signal"/>
</dbReference>
<feature type="domain" description="Ricin B lectin" evidence="2">
    <location>
        <begin position="45"/>
        <end position="184"/>
    </location>
</feature>
<proteinExistence type="predicted"/>
<dbReference type="InterPro" id="IPR000772">
    <property type="entry name" value="Ricin_B_lectin"/>
</dbReference>
<dbReference type="CDD" id="cd00161">
    <property type="entry name" value="beta-trefoil_Ricin-like"/>
    <property type="match status" value="1"/>
</dbReference>
<organism evidence="3 4">
    <name type="scientific">Streptomyces amakusaensis</name>
    <dbReference type="NCBI Taxonomy" id="67271"/>
    <lineage>
        <taxon>Bacteria</taxon>
        <taxon>Bacillati</taxon>
        <taxon>Actinomycetota</taxon>
        <taxon>Actinomycetes</taxon>
        <taxon>Kitasatosporales</taxon>
        <taxon>Streptomycetaceae</taxon>
        <taxon>Streptomyces</taxon>
    </lineage>
</organism>
<evidence type="ECO:0000256" key="1">
    <source>
        <dbReference type="SAM" id="SignalP"/>
    </source>
</evidence>
<dbReference type="Gene3D" id="2.80.10.50">
    <property type="match status" value="2"/>
</dbReference>
<dbReference type="SUPFAM" id="SSF50370">
    <property type="entry name" value="Ricin B-like lectins"/>
    <property type="match status" value="1"/>
</dbReference>
<gene>
    <name evidence="3" type="ORF">ACFPRH_31465</name>
</gene>
<reference evidence="4" key="1">
    <citation type="journal article" date="2019" name="Int. J. Syst. Evol. Microbiol.">
        <title>The Global Catalogue of Microorganisms (GCM) 10K type strain sequencing project: providing services to taxonomists for standard genome sequencing and annotation.</title>
        <authorList>
            <consortium name="The Broad Institute Genomics Platform"/>
            <consortium name="The Broad Institute Genome Sequencing Center for Infectious Disease"/>
            <person name="Wu L."/>
            <person name="Ma J."/>
        </authorList>
    </citation>
    <scope>NUCLEOTIDE SEQUENCE [LARGE SCALE GENOMIC DNA]</scope>
    <source>
        <strain evidence="4">PCU 266</strain>
    </source>
</reference>